<feature type="region of interest" description="Disordered" evidence="4">
    <location>
        <begin position="465"/>
        <end position="487"/>
    </location>
</feature>
<gene>
    <name evidence="6" type="ORF">HRI_003837100</name>
</gene>
<sequence>MGKKGGWFSAIKRVFVSHSKEKLNHESDKKVGKERKKKGQGKYQHGETNSFIPLFREPSSIEKILGEAERDHKLIFRPPTPPEQQRTPPFVPPRVASPRVRSQRIASPRAASQRIASPPRASSHRAASPLPPPPGRAASPRAVPPRIVCPRQEPTLRNHHASATKIQAAFKGYMARRNFRALKGLVRLQGVVRGRNVKRQTITAMKYMQLLVRVQSQIQSRRIQMLENQARRQAQLKNDKDAESAYGKWTLNQASESGNEYWDDSVLSKEEIETRMQRKVEAVIRRERAMAYAYSHQLWKDTTKSPYTGLSDIRSGGFPWWWNWLERQVSPANAPEHQGMKTFQLIPSRPNSELKPSPRPESSSKQQVQQFTFDNIIDIPTPKSTRSTILPATRPMQTPPPPSRLTLTPQATSSGLSNSKHSRQRGSIRVDSPMNFPAKDDDSLTSCPPFSVPSYMAPTVSAKAKVRANGNPKERFMGTPGNESKRRLSFPLTQGIGSFKWGKGSLFSGKDSRSQRGLDKHQSLQSLGNLSVDSTVSMPATVGRKPFNRFV</sequence>
<comment type="subunit">
    <text evidence="3">Binds to multiple calmodulin (CaM) in the presence of Ca(2+) and CaM-like proteins.</text>
</comment>
<evidence type="ECO:0000313" key="7">
    <source>
        <dbReference type="Proteomes" id="UP001165190"/>
    </source>
</evidence>
<evidence type="ECO:0000259" key="5">
    <source>
        <dbReference type="Pfam" id="PF13178"/>
    </source>
</evidence>
<dbReference type="InterPro" id="IPR000048">
    <property type="entry name" value="IQ_motif_EF-hand-BS"/>
</dbReference>
<keyword evidence="1" id="KW-0112">Calmodulin-binding</keyword>
<feature type="compositionally biased region" description="Basic and acidic residues" evidence="4">
    <location>
        <begin position="18"/>
        <end position="31"/>
    </location>
</feature>
<evidence type="ECO:0000256" key="1">
    <source>
        <dbReference type="ARBA" id="ARBA00022860"/>
    </source>
</evidence>
<feature type="compositionally biased region" description="Polar residues" evidence="4">
    <location>
        <begin position="410"/>
        <end position="419"/>
    </location>
</feature>
<dbReference type="SMART" id="SM00015">
    <property type="entry name" value="IQ"/>
    <property type="match status" value="1"/>
</dbReference>
<dbReference type="PANTHER" id="PTHR32295">
    <property type="entry name" value="IQ-DOMAIN 5-RELATED"/>
    <property type="match status" value="1"/>
</dbReference>
<evidence type="ECO:0000256" key="4">
    <source>
        <dbReference type="SAM" id="MobiDB-lite"/>
    </source>
</evidence>
<evidence type="ECO:0000256" key="3">
    <source>
        <dbReference type="ARBA" id="ARBA00024378"/>
    </source>
</evidence>
<evidence type="ECO:0000313" key="6">
    <source>
        <dbReference type="EMBL" id="GMJ01679.1"/>
    </source>
</evidence>
<evidence type="ECO:0000256" key="2">
    <source>
        <dbReference type="ARBA" id="ARBA00024341"/>
    </source>
</evidence>
<dbReference type="Proteomes" id="UP001165190">
    <property type="component" value="Unassembled WGS sequence"/>
</dbReference>
<proteinExistence type="inferred from homology"/>
<feature type="domain" description="DUF4005" evidence="5">
    <location>
        <begin position="408"/>
        <end position="502"/>
    </location>
</feature>
<feature type="compositionally biased region" description="Polar residues" evidence="4">
    <location>
        <begin position="360"/>
        <end position="373"/>
    </location>
</feature>
<keyword evidence="7" id="KW-1185">Reference proteome</keyword>
<dbReference type="OrthoDB" id="753382at2759"/>
<dbReference type="AlphaFoldDB" id="A0A9W7IXF1"/>
<dbReference type="PROSITE" id="PS50096">
    <property type="entry name" value="IQ"/>
    <property type="match status" value="1"/>
</dbReference>
<organism evidence="6 7">
    <name type="scientific">Hibiscus trionum</name>
    <name type="common">Flower of an hour</name>
    <dbReference type="NCBI Taxonomy" id="183268"/>
    <lineage>
        <taxon>Eukaryota</taxon>
        <taxon>Viridiplantae</taxon>
        <taxon>Streptophyta</taxon>
        <taxon>Embryophyta</taxon>
        <taxon>Tracheophyta</taxon>
        <taxon>Spermatophyta</taxon>
        <taxon>Magnoliopsida</taxon>
        <taxon>eudicotyledons</taxon>
        <taxon>Gunneridae</taxon>
        <taxon>Pentapetalae</taxon>
        <taxon>rosids</taxon>
        <taxon>malvids</taxon>
        <taxon>Malvales</taxon>
        <taxon>Malvaceae</taxon>
        <taxon>Malvoideae</taxon>
        <taxon>Hibiscus</taxon>
    </lineage>
</organism>
<dbReference type="Pfam" id="PF13178">
    <property type="entry name" value="DUF4005"/>
    <property type="match status" value="1"/>
</dbReference>
<dbReference type="CDD" id="cd23767">
    <property type="entry name" value="IQCD"/>
    <property type="match status" value="1"/>
</dbReference>
<protein>
    <submittedName>
        <fullName evidence="6">IQ-domain 13</fullName>
    </submittedName>
</protein>
<comment type="similarity">
    <text evidence="2">Belongs to the IQD family.</text>
</comment>
<dbReference type="PANTHER" id="PTHR32295:SF113">
    <property type="entry name" value="PROTEIN IQ-DOMAIN 14"/>
    <property type="match status" value="1"/>
</dbReference>
<feature type="compositionally biased region" description="Low complexity" evidence="4">
    <location>
        <begin position="116"/>
        <end position="128"/>
    </location>
</feature>
<comment type="caution">
    <text evidence="6">The sequence shown here is derived from an EMBL/GenBank/DDBJ whole genome shotgun (WGS) entry which is preliminary data.</text>
</comment>
<accession>A0A9W7IXF1</accession>
<feature type="region of interest" description="Disordered" evidence="4">
    <location>
        <begin position="75"/>
        <end position="143"/>
    </location>
</feature>
<feature type="region of interest" description="Disordered" evidence="4">
    <location>
        <begin position="344"/>
        <end position="443"/>
    </location>
</feature>
<dbReference type="Pfam" id="PF00612">
    <property type="entry name" value="IQ"/>
    <property type="match status" value="1"/>
</dbReference>
<dbReference type="GO" id="GO:0005516">
    <property type="term" value="F:calmodulin binding"/>
    <property type="evidence" value="ECO:0007669"/>
    <property type="project" value="UniProtKB-KW"/>
</dbReference>
<dbReference type="InterPro" id="IPR025064">
    <property type="entry name" value="DUF4005"/>
</dbReference>
<dbReference type="EMBL" id="BSYR01000035">
    <property type="protein sequence ID" value="GMJ01679.1"/>
    <property type="molecule type" value="Genomic_DNA"/>
</dbReference>
<feature type="region of interest" description="Disordered" evidence="4">
    <location>
        <begin position="18"/>
        <end position="54"/>
    </location>
</feature>
<reference evidence="6" key="1">
    <citation type="submission" date="2023-05" db="EMBL/GenBank/DDBJ databases">
        <title>Genome and transcriptome analyses reveal genes involved in the formation of fine ridges on petal epidermal cells in Hibiscus trionum.</title>
        <authorList>
            <person name="Koshimizu S."/>
            <person name="Masuda S."/>
            <person name="Ishii T."/>
            <person name="Shirasu K."/>
            <person name="Hoshino A."/>
            <person name="Arita M."/>
        </authorList>
    </citation>
    <scope>NUCLEOTIDE SEQUENCE</scope>
    <source>
        <strain evidence="6">Hamamatsu line</strain>
    </source>
</reference>
<name>A0A9W7IXF1_HIBTR</name>